<dbReference type="Proteomes" id="UP000219193">
    <property type="component" value="Unassembled WGS sequence"/>
</dbReference>
<protein>
    <recommendedName>
        <fullName evidence="4">Peptidase family M48</fullName>
    </recommendedName>
</protein>
<gene>
    <name evidence="2" type="ORF">SAMN06296241_2922</name>
</gene>
<feature type="transmembrane region" description="Helical" evidence="1">
    <location>
        <begin position="15"/>
        <end position="32"/>
    </location>
</feature>
<organism evidence="2 3">
    <name type="scientific">Salinimicrobium sediminis</name>
    <dbReference type="NCBI Taxonomy" id="1343891"/>
    <lineage>
        <taxon>Bacteria</taxon>
        <taxon>Pseudomonadati</taxon>
        <taxon>Bacteroidota</taxon>
        <taxon>Flavobacteriia</taxon>
        <taxon>Flavobacteriales</taxon>
        <taxon>Flavobacteriaceae</taxon>
        <taxon>Salinimicrobium</taxon>
    </lineage>
</organism>
<reference evidence="3" key="1">
    <citation type="submission" date="2017-09" db="EMBL/GenBank/DDBJ databases">
        <authorList>
            <person name="Varghese N."/>
            <person name="Submissions S."/>
        </authorList>
    </citation>
    <scope>NUCLEOTIDE SEQUENCE [LARGE SCALE GENOMIC DNA]</scope>
    <source>
        <strain evidence="3">CGMCC 1.12641</strain>
    </source>
</reference>
<evidence type="ECO:0000313" key="2">
    <source>
        <dbReference type="EMBL" id="SOC81347.1"/>
    </source>
</evidence>
<evidence type="ECO:0008006" key="4">
    <source>
        <dbReference type="Google" id="ProtNLM"/>
    </source>
</evidence>
<dbReference type="EMBL" id="OCMF01000004">
    <property type="protein sequence ID" value="SOC81347.1"/>
    <property type="molecule type" value="Genomic_DNA"/>
</dbReference>
<dbReference type="AlphaFoldDB" id="A0A285X7M6"/>
<evidence type="ECO:0000256" key="1">
    <source>
        <dbReference type="SAM" id="Phobius"/>
    </source>
</evidence>
<keyword evidence="3" id="KW-1185">Reference proteome</keyword>
<proteinExistence type="predicted"/>
<keyword evidence="1" id="KW-0812">Transmembrane</keyword>
<keyword evidence="1" id="KW-1133">Transmembrane helix</keyword>
<accession>A0A285X7M6</accession>
<sequence length="235" mass="26968">MDVPKNHIVILKRPLYLILIMIPLLAGNWSCAAKKDMEEKKIVYQKNKIIPESILNEAKIALSYYPELEDVEIEFKFKEDIKKSFMQAQPKVSNLFKGRKHRSYYVFMSSKFAIEKEEFSMADVPPEVLIGWLGHELGHIMDYRDKSAMGLVIFGLRYITSANYIKQAERAADTFAVKGGMGEYILATKNFILNHSHLSDSYKARIARLYLSPDEILVLVNKLEADLEEAEREGG</sequence>
<name>A0A285X7M6_9FLAO</name>
<keyword evidence="1" id="KW-0472">Membrane</keyword>
<evidence type="ECO:0000313" key="3">
    <source>
        <dbReference type="Proteomes" id="UP000219193"/>
    </source>
</evidence>